<organism evidence="2 3">
    <name type="scientific">Phytophthora infestans (strain T30-4)</name>
    <name type="common">Potato late blight agent</name>
    <dbReference type="NCBI Taxonomy" id="403677"/>
    <lineage>
        <taxon>Eukaryota</taxon>
        <taxon>Sar</taxon>
        <taxon>Stramenopiles</taxon>
        <taxon>Oomycota</taxon>
        <taxon>Peronosporomycetes</taxon>
        <taxon>Peronosporales</taxon>
        <taxon>Peronosporaceae</taxon>
        <taxon>Phytophthora</taxon>
    </lineage>
</organism>
<dbReference type="HOGENOM" id="CLU_2390781_0_0_1"/>
<dbReference type="EMBL" id="DS028128">
    <property type="protein sequence ID" value="EEY54053.1"/>
    <property type="molecule type" value="Genomic_DNA"/>
</dbReference>
<keyword evidence="3" id="KW-1185">Reference proteome</keyword>
<dbReference type="RefSeq" id="XP_002904684.1">
    <property type="nucleotide sequence ID" value="XM_002904638.1"/>
</dbReference>
<dbReference type="GeneID" id="9462859"/>
<sequence length="94" mass="10302">MGCMIQAKQWTPSAICPVRPLKIVWSTNLHEKVGEEVADDDQDSTQRACNSVELDVPNHVDDGNEAKKLNDSANGSRAANMHSHVTMIGQMQAK</sequence>
<reference evidence="3" key="1">
    <citation type="journal article" date="2009" name="Nature">
        <title>Genome sequence and analysis of the Irish potato famine pathogen Phytophthora infestans.</title>
        <authorList>
            <consortium name="The Broad Institute Genome Sequencing Platform"/>
            <person name="Haas B.J."/>
            <person name="Kamoun S."/>
            <person name="Zody M.C."/>
            <person name="Jiang R.H."/>
            <person name="Handsaker R.E."/>
            <person name="Cano L.M."/>
            <person name="Grabherr M."/>
            <person name="Kodira C.D."/>
            <person name="Raffaele S."/>
            <person name="Torto-Alalibo T."/>
            <person name="Bozkurt T.O."/>
            <person name="Ah-Fong A.M."/>
            <person name="Alvarado L."/>
            <person name="Anderson V.L."/>
            <person name="Armstrong M.R."/>
            <person name="Avrova A."/>
            <person name="Baxter L."/>
            <person name="Beynon J."/>
            <person name="Boevink P.C."/>
            <person name="Bollmann S.R."/>
            <person name="Bos J.I."/>
            <person name="Bulone V."/>
            <person name="Cai G."/>
            <person name="Cakir C."/>
            <person name="Carrington J.C."/>
            <person name="Chawner M."/>
            <person name="Conti L."/>
            <person name="Costanzo S."/>
            <person name="Ewan R."/>
            <person name="Fahlgren N."/>
            <person name="Fischbach M.A."/>
            <person name="Fugelstad J."/>
            <person name="Gilroy E.M."/>
            <person name="Gnerre S."/>
            <person name="Green P.J."/>
            <person name="Grenville-Briggs L.J."/>
            <person name="Griffith J."/>
            <person name="Grunwald N.J."/>
            <person name="Horn K."/>
            <person name="Horner N.R."/>
            <person name="Hu C.H."/>
            <person name="Huitema E."/>
            <person name="Jeong D.H."/>
            <person name="Jones A.M."/>
            <person name="Jones J.D."/>
            <person name="Jones R.W."/>
            <person name="Karlsson E.K."/>
            <person name="Kunjeti S.G."/>
            <person name="Lamour K."/>
            <person name="Liu Z."/>
            <person name="Ma L."/>
            <person name="Maclean D."/>
            <person name="Chibucos M.C."/>
            <person name="McDonald H."/>
            <person name="McWalters J."/>
            <person name="Meijer H.J."/>
            <person name="Morgan W."/>
            <person name="Morris P.F."/>
            <person name="Munro C.A."/>
            <person name="O'Neill K."/>
            <person name="Ospina-Giraldo M."/>
            <person name="Pinzon A."/>
            <person name="Pritchard L."/>
            <person name="Ramsahoye B."/>
            <person name="Ren Q."/>
            <person name="Restrepo S."/>
            <person name="Roy S."/>
            <person name="Sadanandom A."/>
            <person name="Savidor A."/>
            <person name="Schornack S."/>
            <person name="Schwartz D.C."/>
            <person name="Schumann U.D."/>
            <person name="Schwessinger B."/>
            <person name="Seyer L."/>
            <person name="Sharpe T."/>
            <person name="Silvar C."/>
            <person name="Song J."/>
            <person name="Studholme D.J."/>
            <person name="Sykes S."/>
            <person name="Thines M."/>
            <person name="van de Vondervoort P.J."/>
            <person name="Phuntumart V."/>
            <person name="Wawra S."/>
            <person name="Weide R."/>
            <person name="Win J."/>
            <person name="Young C."/>
            <person name="Zhou S."/>
            <person name="Fry W."/>
            <person name="Meyers B.C."/>
            <person name="van West P."/>
            <person name="Ristaino J."/>
            <person name="Govers F."/>
            <person name="Birch P.R."/>
            <person name="Whisson S.C."/>
            <person name="Judelson H.S."/>
            <person name="Nusbaum C."/>
        </authorList>
    </citation>
    <scope>NUCLEOTIDE SEQUENCE [LARGE SCALE GENOMIC DNA]</scope>
    <source>
        <strain evidence="3">T30-4</strain>
    </source>
</reference>
<evidence type="ECO:0000313" key="2">
    <source>
        <dbReference type="EMBL" id="EEY54053.1"/>
    </source>
</evidence>
<feature type="compositionally biased region" description="Basic and acidic residues" evidence="1">
    <location>
        <begin position="56"/>
        <end position="70"/>
    </location>
</feature>
<feature type="region of interest" description="Disordered" evidence="1">
    <location>
        <begin position="55"/>
        <end position="80"/>
    </location>
</feature>
<dbReference type="AlphaFoldDB" id="D0N918"/>
<evidence type="ECO:0000256" key="1">
    <source>
        <dbReference type="SAM" id="MobiDB-lite"/>
    </source>
</evidence>
<dbReference type="KEGG" id="pif:PITG_07762"/>
<evidence type="ECO:0000313" key="3">
    <source>
        <dbReference type="Proteomes" id="UP000006643"/>
    </source>
</evidence>
<gene>
    <name evidence="2" type="ORF">PITG_07762</name>
</gene>
<accession>D0N918</accession>
<protein>
    <submittedName>
        <fullName evidence="2">Uncharacterized protein</fullName>
    </submittedName>
</protein>
<proteinExistence type="predicted"/>
<name>D0N918_PHYIT</name>
<dbReference type="Proteomes" id="UP000006643">
    <property type="component" value="Unassembled WGS sequence"/>
</dbReference>
<dbReference type="InParanoid" id="D0N918"/>
<dbReference type="VEuPathDB" id="FungiDB:PITG_07762"/>